<reference evidence="2" key="1">
    <citation type="submission" date="2021-10" db="EMBL/GenBank/DDBJ databases">
        <title>Tropical sea cucumber genome reveals ecological adaptation and Cuvierian tubules defense mechanism.</title>
        <authorList>
            <person name="Chen T."/>
        </authorList>
    </citation>
    <scope>NUCLEOTIDE SEQUENCE</scope>
    <source>
        <strain evidence="2">Nanhai2018</strain>
        <tissue evidence="2">Muscle</tissue>
    </source>
</reference>
<feature type="region of interest" description="Disordered" evidence="1">
    <location>
        <begin position="379"/>
        <end position="488"/>
    </location>
</feature>
<feature type="compositionally biased region" description="Basic and acidic residues" evidence="1">
    <location>
        <begin position="403"/>
        <end position="413"/>
    </location>
</feature>
<feature type="region of interest" description="Disordered" evidence="1">
    <location>
        <begin position="1"/>
        <end position="47"/>
    </location>
</feature>
<feature type="compositionally biased region" description="Basic and acidic residues" evidence="1">
    <location>
        <begin position="14"/>
        <end position="36"/>
    </location>
</feature>
<feature type="compositionally biased region" description="Basic and acidic residues" evidence="1">
    <location>
        <begin position="422"/>
        <end position="434"/>
    </location>
</feature>
<dbReference type="Proteomes" id="UP001152320">
    <property type="component" value="Chromosome 2"/>
</dbReference>
<sequence length="1329" mass="149113">MATKNSLPSLGKGKRNEGKVSHEGKGKKVTEEKKETGWTADDDSDSEIEDDWCFVSLYGTVENESETEEEENTVQIAQEVANIISKELLYNQEDELSAETIDEIFRTFEEVAEVDSRPMVTFLAARKHPKPAKEDDDDRPMSSITDKSIMIALMVDLLRVSPEPEEIHLLWLRILTHFVLLTNDLQTLLDLKVAPTILGTMSAYRGSAEIQHFGCIALTVFAGTRPTPSSKAPLRDSAVQVLTQSLVNHTDNVDVVQAACLLISKVAEVMVSIPSWCMEQEFSAEETEKLCQSADNTLQCIKDGVIDRLEAISTRYSDMEEIKASIAKLMACFGCYSSDRRFPESSEANFRPKAFTYPVSPKAKHVTFSHELEVILADSEENDGNDTKRCLSLDGTKMPHGGNKSEFRNRTIDQPEDVTESVYKDTEENVRDEEMSLEVETGQLKEDETSLEVERGQLKEDEVTDSDCKLDERKDVSDSDSNDVTGCDEDRLLSDKLEIQATHIEPLSHVLSEDSLGRQDYKLGDSFDDRSDGEIKLDNQGDSDGVALVSFKQGDLYLSDKSLPAQRVPKNGLETSPNGSAINDGSLGDIADEMSDGVYSYSVQETSKSYVEYSEFDIVEALVKSGLLNESEKKPEIPKFPVDDTIMVEGETDINFTGKEVLKRTSSENENGNGKPLHVVESVEGEICEGFHYENSAGESSKMFSNRGKEKFQRVPSEYDNVRTRQNEDKSGQDHEEWIHEDGGERNDGRGVEGEGEHEQFKQASFDSGSHDLFLTQTEEAVDNSIMTPQEGDGGDAQESDRLGANRDRTLDDGDVQLRETSERIGEETFIDECHRMSTLSILQDDIQNVTWHENAAFRSTSSMSEDNSAAYSLTSAEYIVDHNEDASKERTGFHHHGHGDASGEHCFDATMYIPQEGEAKLTRTESNGSETSCSRSSCSSGSYCVQNGRLKEYRSMGSLDQLCSPRETQSVCELDCKKKGNRSDVLKTMSCSNVDQVVPPPKPRRTWYYQSSWDVRRSLVRSFGPDYDTISNPIYDEPPAELYATVSKPKKKYQHIEPAYAKVQKRHLSPSSSEASNGSFMHKSGTNSSNDSGVVLLANKRKTRGQSHLYEAITPLLAKDKETPDSIARYLEGDSSEATYEVCTLWVNDKCSEALETFNHLTQRLVSLYSIVPVAREEENRRSAVECDPDDLEDDYPAWANILNVLASDETKWTLRLAAQALPIVDRLFQVKDKNVLNAVIELVQVLIKRYGKDIIKNRHPSLFRTRFREDCRACFIWLGKLHLRTDFLLRKRNEAKTLDWDCLLHSSLLDSFIESLQPFTQNSLKTK</sequence>
<feature type="compositionally biased region" description="Basic and acidic residues" evidence="1">
    <location>
        <begin position="799"/>
        <end position="812"/>
    </location>
</feature>
<feature type="region of interest" description="Disordered" evidence="1">
    <location>
        <begin position="1065"/>
        <end position="1088"/>
    </location>
</feature>
<dbReference type="InterPro" id="IPR016024">
    <property type="entry name" value="ARM-type_fold"/>
</dbReference>
<dbReference type="EMBL" id="JAIZAY010000002">
    <property type="protein sequence ID" value="KAJ8047741.1"/>
    <property type="molecule type" value="Genomic_DNA"/>
</dbReference>
<accession>A0A9Q1CLY6</accession>
<organism evidence="2 3">
    <name type="scientific">Holothuria leucospilota</name>
    <name type="common">Black long sea cucumber</name>
    <name type="synonym">Mertensiothuria leucospilota</name>
    <dbReference type="NCBI Taxonomy" id="206669"/>
    <lineage>
        <taxon>Eukaryota</taxon>
        <taxon>Metazoa</taxon>
        <taxon>Echinodermata</taxon>
        <taxon>Eleutherozoa</taxon>
        <taxon>Echinozoa</taxon>
        <taxon>Holothuroidea</taxon>
        <taxon>Aspidochirotacea</taxon>
        <taxon>Aspidochirotida</taxon>
        <taxon>Holothuriidae</taxon>
        <taxon>Holothuria</taxon>
    </lineage>
</organism>
<comment type="caution">
    <text evidence="2">The sequence shown here is derived from an EMBL/GenBank/DDBJ whole genome shotgun (WGS) entry which is preliminary data.</text>
</comment>
<feature type="compositionally biased region" description="Basic and acidic residues" evidence="1">
    <location>
        <begin position="443"/>
        <end position="477"/>
    </location>
</feature>
<feature type="compositionally biased region" description="Polar residues" evidence="1">
    <location>
        <begin position="1070"/>
        <end position="1088"/>
    </location>
</feature>
<name>A0A9Q1CLY6_HOLLE</name>
<evidence type="ECO:0000313" key="2">
    <source>
        <dbReference type="EMBL" id="KAJ8047741.1"/>
    </source>
</evidence>
<proteinExistence type="predicted"/>
<feature type="region of interest" description="Disordered" evidence="1">
    <location>
        <begin position="786"/>
        <end position="812"/>
    </location>
</feature>
<evidence type="ECO:0000313" key="3">
    <source>
        <dbReference type="Proteomes" id="UP001152320"/>
    </source>
</evidence>
<gene>
    <name evidence="2" type="ORF">HOLleu_06814</name>
</gene>
<dbReference type="OrthoDB" id="6138244at2759"/>
<feature type="compositionally biased region" description="Basic and acidic residues" evidence="1">
    <location>
        <begin position="720"/>
        <end position="758"/>
    </location>
</feature>
<evidence type="ECO:0000256" key="1">
    <source>
        <dbReference type="SAM" id="MobiDB-lite"/>
    </source>
</evidence>
<dbReference type="SUPFAM" id="SSF48371">
    <property type="entry name" value="ARM repeat"/>
    <property type="match status" value="1"/>
</dbReference>
<protein>
    <submittedName>
        <fullName evidence="2">Uncharacterized protein</fullName>
    </submittedName>
</protein>
<feature type="region of interest" description="Disordered" evidence="1">
    <location>
        <begin position="698"/>
        <end position="758"/>
    </location>
</feature>
<keyword evidence="3" id="KW-1185">Reference proteome</keyword>